<sequence length="162" mass="17061">MTTTSRNGFTLVELVVVILIMGIMAISVYPRFISADSETAQSQRDMLLALSHLVQLQSMQDTVNSSTLCPTIVLSATQAGIATTNPCLASASFSADVNDPNQIQFGSEASLAVSGATLPLLLRFDSWGRPTGACSNGCTFTLTQSSATFKVCLHASGFIQSC</sequence>
<comment type="caution">
    <text evidence="2">The sequence shown here is derived from an EMBL/GenBank/DDBJ whole genome shotgun (WGS) entry which is preliminary data.</text>
</comment>
<dbReference type="NCBIfam" id="TIGR02532">
    <property type="entry name" value="IV_pilin_GFxxxE"/>
    <property type="match status" value="1"/>
</dbReference>
<dbReference type="InterPro" id="IPR045584">
    <property type="entry name" value="Pilin-like"/>
</dbReference>
<evidence type="ECO:0000313" key="2">
    <source>
        <dbReference type="EMBL" id="MFC0046706.1"/>
    </source>
</evidence>
<keyword evidence="3" id="KW-1185">Reference proteome</keyword>
<dbReference type="InterPro" id="IPR012902">
    <property type="entry name" value="N_methyl_site"/>
</dbReference>
<evidence type="ECO:0000313" key="3">
    <source>
        <dbReference type="Proteomes" id="UP001589813"/>
    </source>
</evidence>
<dbReference type="RefSeq" id="WP_377239261.1">
    <property type="nucleotide sequence ID" value="NZ_JBHLXP010000001.1"/>
</dbReference>
<keyword evidence="1" id="KW-1133">Transmembrane helix</keyword>
<dbReference type="Pfam" id="PF07963">
    <property type="entry name" value="N_methyl"/>
    <property type="match status" value="1"/>
</dbReference>
<keyword evidence="1" id="KW-0812">Transmembrane</keyword>
<gene>
    <name evidence="2" type="ORF">ACFFJP_00220</name>
</gene>
<reference evidence="2 3" key="1">
    <citation type="submission" date="2024-09" db="EMBL/GenBank/DDBJ databases">
        <authorList>
            <person name="Sun Q."/>
            <person name="Mori K."/>
        </authorList>
    </citation>
    <scope>NUCLEOTIDE SEQUENCE [LARGE SCALE GENOMIC DNA]</scope>
    <source>
        <strain evidence="2 3">KCTC 23315</strain>
    </source>
</reference>
<name>A0ABV6B753_9GAMM</name>
<dbReference type="EMBL" id="JBHLXP010000001">
    <property type="protein sequence ID" value="MFC0046706.1"/>
    <property type="molecule type" value="Genomic_DNA"/>
</dbReference>
<dbReference type="SUPFAM" id="SSF54523">
    <property type="entry name" value="Pili subunits"/>
    <property type="match status" value="1"/>
</dbReference>
<dbReference type="Proteomes" id="UP001589813">
    <property type="component" value="Unassembled WGS sequence"/>
</dbReference>
<protein>
    <submittedName>
        <fullName evidence="2">Type II secretion system protein</fullName>
    </submittedName>
</protein>
<proteinExistence type="predicted"/>
<keyword evidence="1" id="KW-0472">Membrane</keyword>
<dbReference type="Gene3D" id="3.30.700.10">
    <property type="entry name" value="Glycoprotein, Type 4 Pilin"/>
    <property type="match status" value="1"/>
</dbReference>
<evidence type="ECO:0000256" key="1">
    <source>
        <dbReference type="SAM" id="Phobius"/>
    </source>
</evidence>
<feature type="transmembrane region" description="Helical" evidence="1">
    <location>
        <begin position="12"/>
        <end position="32"/>
    </location>
</feature>
<organism evidence="2 3">
    <name type="scientific">Rheinheimera tilapiae</name>
    <dbReference type="NCBI Taxonomy" id="875043"/>
    <lineage>
        <taxon>Bacteria</taxon>
        <taxon>Pseudomonadati</taxon>
        <taxon>Pseudomonadota</taxon>
        <taxon>Gammaproteobacteria</taxon>
        <taxon>Chromatiales</taxon>
        <taxon>Chromatiaceae</taxon>
        <taxon>Rheinheimera</taxon>
    </lineage>
</organism>
<accession>A0ABV6B753</accession>